<accession>D9W7L2</accession>
<evidence type="ECO:0000313" key="2">
    <source>
        <dbReference type="EMBL" id="EFL28792.1"/>
    </source>
</evidence>
<proteinExistence type="predicted"/>
<dbReference type="EMBL" id="GG657754">
    <property type="protein sequence ID" value="EFL28792.1"/>
    <property type="molecule type" value="Genomic_DNA"/>
</dbReference>
<gene>
    <name evidence="2" type="ORF">SSOG_08506</name>
</gene>
<dbReference type="RefSeq" id="WP_009720589.1">
    <property type="nucleotide sequence ID" value="NZ_GG657754.1"/>
</dbReference>
<feature type="transmembrane region" description="Helical" evidence="1">
    <location>
        <begin position="151"/>
        <end position="173"/>
    </location>
</feature>
<name>D9W7L2_9ACTN</name>
<dbReference type="Proteomes" id="UP000003963">
    <property type="component" value="Unassembled WGS sequence"/>
</dbReference>
<keyword evidence="3" id="KW-1185">Reference proteome</keyword>
<sequence>MTTVPHGGWAWQWLGRVRAVVGRRSQALELIGKSTLAAGASWYVAHDLVAAQTPAFAPFAAVLIMQVTVYQSMLQALRYLAAVCAGVFVQAGLGIMAGPGLITFVLVALITLAIGRWRHLGAQGTEVATAAFFAFSAYSASAGMRQSVEQLGQIILLVAIGCTIGVAVNLLLWPPMRYRSAESGIHTLAGDLSDLLADIHPSLREHGFDEERARQWRRRATEIAWLVSQARAALHTAVESRHYNPRRLLPGNSRHKDFSAYRDVIDALERVTHQLASLTRTLHQWPQSEEGNECNRFLRDYADLLEAFADFTRPFSEIDENRLPRQAEELCAAATTVQDKRGRLVDRAQDSSLALNDPSRPYGILLAEATRLTEEAEHSCDMLHHATECNHRTDGTPAGNTA</sequence>
<dbReference type="AlphaFoldDB" id="D9W7L2"/>
<dbReference type="HOGENOM" id="CLU_037626_0_0_11"/>
<feature type="transmembrane region" description="Helical" evidence="1">
    <location>
        <begin position="49"/>
        <end position="69"/>
    </location>
</feature>
<dbReference type="STRING" id="457427.SSOG_08506"/>
<keyword evidence="1" id="KW-0812">Transmembrane</keyword>
<evidence type="ECO:0000256" key="1">
    <source>
        <dbReference type="SAM" id="Phobius"/>
    </source>
</evidence>
<evidence type="ECO:0000313" key="3">
    <source>
        <dbReference type="Proteomes" id="UP000003963"/>
    </source>
</evidence>
<keyword evidence="1" id="KW-0472">Membrane</keyword>
<feature type="transmembrane region" description="Helical" evidence="1">
    <location>
        <begin position="99"/>
        <end position="115"/>
    </location>
</feature>
<protein>
    <submittedName>
        <fullName evidence="2">LigA protein</fullName>
    </submittedName>
</protein>
<keyword evidence="1" id="KW-1133">Transmembrane helix</keyword>
<organism evidence="2 3">
    <name type="scientific">Streptomyces himastatinicus ATCC 53653</name>
    <dbReference type="NCBI Taxonomy" id="457427"/>
    <lineage>
        <taxon>Bacteria</taxon>
        <taxon>Bacillati</taxon>
        <taxon>Actinomycetota</taxon>
        <taxon>Actinomycetes</taxon>
        <taxon>Kitasatosporales</taxon>
        <taxon>Streptomycetaceae</taxon>
        <taxon>Streptomyces</taxon>
        <taxon>Streptomyces violaceusniger group</taxon>
    </lineage>
</organism>
<reference evidence="2 3" key="1">
    <citation type="submission" date="2009-02" db="EMBL/GenBank/DDBJ databases">
        <title>Annotation of Streptomyces hygroscopicus strain ATCC 53653.</title>
        <authorList>
            <consortium name="The Broad Institute Genome Sequencing Platform"/>
            <consortium name="Broad Institute Microbial Sequencing Center"/>
            <person name="Fischbach M."/>
            <person name="Godfrey P."/>
            <person name="Ward D."/>
            <person name="Young S."/>
            <person name="Zeng Q."/>
            <person name="Koehrsen M."/>
            <person name="Alvarado L."/>
            <person name="Berlin A.M."/>
            <person name="Bochicchio J."/>
            <person name="Borenstein D."/>
            <person name="Chapman S.B."/>
            <person name="Chen Z."/>
            <person name="Engels R."/>
            <person name="Freedman E."/>
            <person name="Gellesch M."/>
            <person name="Goldberg J."/>
            <person name="Griggs A."/>
            <person name="Gujja S."/>
            <person name="Heilman E.R."/>
            <person name="Heiman D.I."/>
            <person name="Hepburn T.A."/>
            <person name="Howarth C."/>
            <person name="Jen D."/>
            <person name="Larson L."/>
            <person name="Lewis B."/>
            <person name="Mehta T."/>
            <person name="Park D."/>
            <person name="Pearson M."/>
            <person name="Richards J."/>
            <person name="Roberts A."/>
            <person name="Saif S."/>
            <person name="Shea T.D."/>
            <person name="Shenoy N."/>
            <person name="Sisk P."/>
            <person name="Stolte C."/>
            <person name="Sykes S.N."/>
            <person name="Thomson T."/>
            <person name="Walk T."/>
            <person name="White J."/>
            <person name="Yandava C."/>
            <person name="Straight P."/>
            <person name="Clardy J."/>
            <person name="Hung D."/>
            <person name="Kolter R."/>
            <person name="Mekalanos J."/>
            <person name="Walker S."/>
            <person name="Walsh C.T."/>
            <person name="Wieland-Brown L.C."/>
            <person name="Haas B."/>
            <person name="Nusbaum C."/>
            <person name="Birren B."/>
        </authorList>
    </citation>
    <scope>NUCLEOTIDE SEQUENCE [LARGE SCALE GENOMIC DNA]</scope>
    <source>
        <strain evidence="2 3">ATCC 53653</strain>
    </source>
</reference>